<evidence type="ECO:0000313" key="1">
    <source>
        <dbReference type="EMBL" id="JAD88889.1"/>
    </source>
</evidence>
<reference evidence="1" key="2">
    <citation type="journal article" date="2015" name="Data Brief">
        <title>Shoot transcriptome of the giant reed, Arundo donax.</title>
        <authorList>
            <person name="Barrero R.A."/>
            <person name="Guerrero F.D."/>
            <person name="Moolhuijzen P."/>
            <person name="Goolsby J.A."/>
            <person name="Tidwell J."/>
            <person name="Bellgard S.E."/>
            <person name="Bellgard M.I."/>
        </authorList>
    </citation>
    <scope>NUCLEOTIDE SEQUENCE</scope>
    <source>
        <tissue evidence="1">Shoot tissue taken approximately 20 cm above the soil surface</tissue>
    </source>
</reference>
<protein>
    <submittedName>
        <fullName evidence="1">Uncharacterized protein</fullName>
    </submittedName>
</protein>
<sequence length="9" mass="806">MDTGAGVGV</sequence>
<proteinExistence type="predicted"/>
<accession>A0A0A9DJX0</accession>
<name>A0A0A9DJX0_ARUDO</name>
<reference evidence="1" key="1">
    <citation type="submission" date="2014-09" db="EMBL/GenBank/DDBJ databases">
        <authorList>
            <person name="Magalhaes I.L.F."/>
            <person name="Oliveira U."/>
            <person name="Santos F.R."/>
            <person name="Vidigal T.H.D.A."/>
            <person name="Brescovit A.D."/>
            <person name="Santos A.J."/>
        </authorList>
    </citation>
    <scope>NUCLEOTIDE SEQUENCE</scope>
    <source>
        <tissue evidence="1">Shoot tissue taken approximately 20 cm above the soil surface</tissue>
    </source>
</reference>
<dbReference type="EMBL" id="GBRH01209006">
    <property type="protein sequence ID" value="JAD88889.1"/>
    <property type="molecule type" value="Transcribed_RNA"/>
</dbReference>
<organism evidence="1">
    <name type="scientific">Arundo donax</name>
    <name type="common">Giant reed</name>
    <name type="synonym">Donax arundinaceus</name>
    <dbReference type="NCBI Taxonomy" id="35708"/>
    <lineage>
        <taxon>Eukaryota</taxon>
        <taxon>Viridiplantae</taxon>
        <taxon>Streptophyta</taxon>
        <taxon>Embryophyta</taxon>
        <taxon>Tracheophyta</taxon>
        <taxon>Spermatophyta</taxon>
        <taxon>Magnoliopsida</taxon>
        <taxon>Liliopsida</taxon>
        <taxon>Poales</taxon>
        <taxon>Poaceae</taxon>
        <taxon>PACMAD clade</taxon>
        <taxon>Arundinoideae</taxon>
        <taxon>Arundineae</taxon>
        <taxon>Arundo</taxon>
    </lineage>
</organism>